<gene>
    <name evidence="10" type="ORF">QQZ08_007822</name>
</gene>
<comment type="subunit">
    <text evidence="4">Homooligomer.</text>
</comment>
<reference evidence="10 11" key="1">
    <citation type="journal article" date="2025" name="Microbiol. Resour. Announc.">
        <title>Draft genome sequences for Neonectria magnoliae and Neonectria punicea, canker pathogens of Liriodendron tulipifera and Acer saccharum in West Virginia.</title>
        <authorList>
            <person name="Petronek H.M."/>
            <person name="Kasson M.T."/>
            <person name="Metheny A.M."/>
            <person name="Stauder C.M."/>
            <person name="Lovett B."/>
            <person name="Lynch S.C."/>
            <person name="Garnas J.R."/>
            <person name="Kasson L.R."/>
            <person name="Stajich J.E."/>
        </authorList>
    </citation>
    <scope>NUCLEOTIDE SEQUENCE [LARGE SCALE GENOMIC DNA]</scope>
    <source>
        <strain evidence="10 11">NRRL 64651</strain>
    </source>
</reference>
<sequence>MRTLACTTSVLDSRHNVPLTGRLIVRALIPMSFLYSGYLIFSNMAYLYLSVAFIQILQALGPVTVLLVSWTWGVIAPNTTSFFNILLIIFGVALASTGEVRFSGIGFFIRVAGTGCEAIRLVITQVMLSPDGHQLDPLVIIYYIAPLCTVMSIFLAAVYEGDAFKWEDITKAGGYSIILLNASLAFLVSVASALLVGKTSGINMSLSGMLKSILLVIVSVLIWGTHFSFAHGFGYSITLVGLIIHSIGGEELLKNQYVAAAMGTGVWKGQTLHLGKWVVPSGKKLFIVLLAFMMMIFSCFLWVLSGTADQNVSGKPETGKSAVLGMLDSEQ</sequence>
<name>A0ABR1HWR3_9HYPO</name>
<evidence type="ECO:0000256" key="1">
    <source>
        <dbReference type="ARBA" id="ARBA00003420"/>
    </source>
</evidence>
<comment type="similarity">
    <text evidence="3">Belongs to the TPT transporter family. SLC35D subfamily.</text>
</comment>
<organism evidence="10 11">
    <name type="scientific">Neonectria magnoliae</name>
    <dbReference type="NCBI Taxonomy" id="2732573"/>
    <lineage>
        <taxon>Eukaryota</taxon>
        <taxon>Fungi</taxon>
        <taxon>Dikarya</taxon>
        <taxon>Ascomycota</taxon>
        <taxon>Pezizomycotina</taxon>
        <taxon>Sordariomycetes</taxon>
        <taxon>Hypocreomycetidae</taxon>
        <taxon>Hypocreales</taxon>
        <taxon>Nectriaceae</taxon>
        <taxon>Neonectria</taxon>
    </lineage>
</organism>
<evidence type="ECO:0000259" key="9">
    <source>
        <dbReference type="Pfam" id="PF03151"/>
    </source>
</evidence>
<feature type="transmembrane region" description="Helical" evidence="8">
    <location>
        <begin position="202"/>
        <end position="222"/>
    </location>
</feature>
<evidence type="ECO:0000256" key="8">
    <source>
        <dbReference type="SAM" id="Phobius"/>
    </source>
</evidence>
<comment type="caution">
    <text evidence="10">The sequence shown here is derived from an EMBL/GenBank/DDBJ whole genome shotgun (WGS) entry which is preliminary data.</text>
</comment>
<evidence type="ECO:0000313" key="11">
    <source>
        <dbReference type="Proteomes" id="UP001498421"/>
    </source>
</evidence>
<comment type="subcellular location">
    <subcellularLocation>
        <location evidence="2">Endoplasmic reticulum membrane</location>
        <topology evidence="2">Multi-pass membrane protein</topology>
    </subcellularLocation>
</comment>
<evidence type="ECO:0000256" key="4">
    <source>
        <dbReference type="ARBA" id="ARBA00011182"/>
    </source>
</evidence>
<keyword evidence="7 8" id="KW-0472">Membrane</keyword>
<protein>
    <recommendedName>
        <fullName evidence="9">Sugar phosphate transporter domain-containing protein</fullName>
    </recommendedName>
</protein>
<evidence type="ECO:0000256" key="6">
    <source>
        <dbReference type="ARBA" id="ARBA00022989"/>
    </source>
</evidence>
<feature type="transmembrane region" description="Helical" evidence="8">
    <location>
        <begin position="23"/>
        <end position="41"/>
    </location>
</feature>
<comment type="function">
    <text evidence="1">Involved in the import of GDP-mannose from the cytoplasm into the Golgi lumen.</text>
</comment>
<feature type="transmembrane region" description="Helical" evidence="8">
    <location>
        <begin position="107"/>
        <end position="128"/>
    </location>
</feature>
<dbReference type="Proteomes" id="UP001498421">
    <property type="component" value="Unassembled WGS sequence"/>
</dbReference>
<dbReference type="InterPro" id="IPR050186">
    <property type="entry name" value="TPT_transporter"/>
</dbReference>
<feature type="transmembrane region" description="Helical" evidence="8">
    <location>
        <begin position="74"/>
        <end position="95"/>
    </location>
</feature>
<keyword evidence="11" id="KW-1185">Reference proteome</keyword>
<feature type="transmembrane region" description="Helical" evidence="8">
    <location>
        <begin position="140"/>
        <end position="160"/>
    </location>
</feature>
<feature type="transmembrane region" description="Helical" evidence="8">
    <location>
        <begin position="46"/>
        <end position="68"/>
    </location>
</feature>
<evidence type="ECO:0000313" key="10">
    <source>
        <dbReference type="EMBL" id="KAK7425723.1"/>
    </source>
</evidence>
<feature type="transmembrane region" description="Helical" evidence="8">
    <location>
        <begin position="229"/>
        <end position="248"/>
    </location>
</feature>
<keyword evidence="5 8" id="KW-0812">Transmembrane</keyword>
<evidence type="ECO:0000256" key="2">
    <source>
        <dbReference type="ARBA" id="ARBA00004477"/>
    </source>
</evidence>
<dbReference type="PANTHER" id="PTHR11132">
    <property type="entry name" value="SOLUTE CARRIER FAMILY 35"/>
    <property type="match status" value="1"/>
</dbReference>
<proteinExistence type="inferred from homology"/>
<feature type="transmembrane region" description="Helical" evidence="8">
    <location>
        <begin position="285"/>
        <end position="305"/>
    </location>
</feature>
<feature type="domain" description="Sugar phosphate transporter" evidence="9">
    <location>
        <begin position="24"/>
        <end position="245"/>
    </location>
</feature>
<dbReference type="EMBL" id="JAZAVK010000077">
    <property type="protein sequence ID" value="KAK7425723.1"/>
    <property type="molecule type" value="Genomic_DNA"/>
</dbReference>
<dbReference type="InterPro" id="IPR037185">
    <property type="entry name" value="EmrE-like"/>
</dbReference>
<feature type="transmembrane region" description="Helical" evidence="8">
    <location>
        <begin position="172"/>
        <end position="196"/>
    </location>
</feature>
<accession>A0ABR1HWR3</accession>
<dbReference type="InterPro" id="IPR004853">
    <property type="entry name" value="Sugar_P_trans_dom"/>
</dbReference>
<dbReference type="SUPFAM" id="SSF103481">
    <property type="entry name" value="Multidrug resistance efflux transporter EmrE"/>
    <property type="match status" value="1"/>
</dbReference>
<dbReference type="Pfam" id="PF03151">
    <property type="entry name" value="TPT"/>
    <property type="match status" value="1"/>
</dbReference>
<evidence type="ECO:0000256" key="5">
    <source>
        <dbReference type="ARBA" id="ARBA00022692"/>
    </source>
</evidence>
<evidence type="ECO:0000256" key="7">
    <source>
        <dbReference type="ARBA" id="ARBA00023136"/>
    </source>
</evidence>
<keyword evidence="6 8" id="KW-1133">Transmembrane helix</keyword>
<evidence type="ECO:0000256" key="3">
    <source>
        <dbReference type="ARBA" id="ARBA00010425"/>
    </source>
</evidence>